<keyword evidence="4 8" id="KW-0805">Transcription regulation</keyword>
<protein>
    <recommendedName>
        <fullName evidence="8">Auxin-responsive protein</fullName>
    </recommendedName>
</protein>
<accession>A0A5B6XBF2</accession>
<organism evidence="10 11">
    <name type="scientific">Gossypium australe</name>
    <dbReference type="NCBI Taxonomy" id="47621"/>
    <lineage>
        <taxon>Eukaryota</taxon>
        <taxon>Viridiplantae</taxon>
        <taxon>Streptophyta</taxon>
        <taxon>Embryophyta</taxon>
        <taxon>Tracheophyta</taxon>
        <taxon>Spermatophyta</taxon>
        <taxon>Magnoliopsida</taxon>
        <taxon>eudicotyledons</taxon>
        <taxon>Gunneridae</taxon>
        <taxon>Pentapetalae</taxon>
        <taxon>rosids</taxon>
        <taxon>malvids</taxon>
        <taxon>Malvales</taxon>
        <taxon>Malvaceae</taxon>
        <taxon>Malvoideae</taxon>
        <taxon>Gossypium</taxon>
    </lineage>
</organism>
<comment type="function">
    <text evidence="8">Aux/IAA proteins are short-lived transcriptional factors that function as repressors of early auxin response genes at low auxin concentrations.</text>
</comment>
<evidence type="ECO:0000256" key="3">
    <source>
        <dbReference type="ARBA" id="ARBA00022491"/>
    </source>
</evidence>
<dbReference type="SUPFAM" id="SSF54277">
    <property type="entry name" value="CAD &amp; PB1 domains"/>
    <property type="match status" value="1"/>
</dbReference>
<dbReference type="EMBL" id="SMMG02000001">
    <property type="protein sequence ID" value="KAA3490662.1"/>
    <property type="molecule type" value="Genomic_DNA"/>
</dbReference>
<keyword evidence="11" id="KW-1185">Reference proteome</keyword>
<keyword evidence="7 8" id="KW-0927">Auxin signaling pathway</keyword>
<comment type="similarity">
    <text evidence="2 8">Belongs to the Aux/IAA family.</text>
</comment>
<keyword evidence="5 8" id="KW-0804">Transcription</keyword>
<comment type="subunit">
    <text evidence="8">Homodimers and heterodimers.</text>
</comment>
<dbReference type="GO" id="GO:0005634">
    <property type="term" value="C:nucleus"/>
    <property type="evidence" value="ECO:0007669"/>
    <property type="project" value="UniProtKB-SubCell"/>
</dbReference>
<dbReference type="GO" id="GO:0009734">
    <property type="term" value="P:auxin-activated signaling pathway"/>
    <property type="evidence" value="ECO:0007669"/>
    <property type="project" value="UniProtKB-UniRule"/>
</dbReference>
<dbReference type="GO" id="GO:0006355">
    <property type="term" value="P:regulation of DNA-templated transcription"/>
    <property type="evidence" value="ECO:0007669"/>
    <property type="project" value="InterPro"/>
</dbReference>
<dbReference type="OrthoDB" id="778717at2759"/>
<evidence type="ECO:0000313" key="10">
    <source>
        <dbReference type="EMBL" id="KAA3490662.1"/>
    </source>
</evidence>
<keyword evidence="6 8" id="KW-0539">Nucleus</keyword>
<dbReference type="InterPro" id="IPR053793">
    <property type="entry name" value="PB1-like"/>
</dbReference>
<evidence type="ECO:0000256" key="7">
    <source>
        <dbReference type="ARBA" id="ARBA00023294"/>
    </source>
</evidence>
<reference evidence="10" key="1">
    <citation type="submission" date="2019-08" db="EMBL/GenBank/DDBJ databases">
        <authorList>
            <person name="Liu F."/>
        </authorList>
    </citation>
    <scope>NUCLEOTIDE SEQUENCE [LARGE SCALE GENOMIC DNA]</scope>
    <source>
        <strain evidence="10">PA1801</strain>
        <tissue evidence="10">Leaf</tissue>
    </source>
</reference>
<dbReference type="AlphaFoldDB" id="A0A5B6XBF2"/>
<dbReference type="Gene3D" id="3.10.20.90">
    <property type="entry name" value="Phosphatidylinositol 3-kinase Catalytic Subunit, Chain A, domain 1"/>
    <property type="match status" value="1"/>
</dbReference>
<dbReference type="PANTHER" id="PTHR31734">
    <property type="entry name" value="AUXIN-RESPONSIVE PROTEIN IAA17"/>
    <property type="match status" value="1"/>
</dbReference>
<evidence type="ECO:0000313" key="11">
    <source>
        <dbReference type="Proteomes" id="UP000325315"/>
    </source>
</evidence>
<keyword evidence="3 8" id="KW-0678">Repressor</keyword>
<feature type="domain" description="PB1" evidence="9">
    <location>
        <begin position="203"/>
        <end position="291"/>
    </location>
</feature>
<dbReference type="Pfam" id="PF02309">
    <property type="entry name" value="AUX_IAA"/>
    <property type="match status" value="1"/>
</dbReference>
<evidence type="ECO:0000256" key="2">
    <source>
        <dbReference type="ARBA" id="ARBA00006728"/>
    </source>
</evidence>
<evidence type="ECO:0000259" key="9">
    <source>
        <dbReference type="PROSITE" id="PS51745"/>
    </source>
</evidence>
<evidence type="ECO:0000256" key="5">
    <source>
        <dbReference type="ARBA" id="ARBA00023163"/>
    </source>
</evidence>
<sequence length="291" mass="32538">MELQLGLALPLPPLIPIETFDLNSYGNYEAREALGSNALSWPLLKLGPADNYINNIHHHNSSSSSSSSNGGGAGCKKRSFDEAPFFDEKRNVPETLHLLLWTNQPNDEDDDPSNVLHENSSSAIFKSFTFSLSLFLCSDFCHSWGIYMKSFGLIYRNDGEGLVGWPPVKTWRKKVHHQIPNGGAENNRLPAVENGIGGRASKSTYVKVKMEGVPIARKIDLSVHHSFEGLTNTLMRMFGISDGNRKSFKLTYQDREGDWLLAEDDLHSFLEMPEINKKEKLASVFISMFSS</sequence>
<evidence type="ECO:0000256" key="8">
    <source>
        <dbReference type="RuleBase" id="RU004549"/>
    </source>
</evidence>
<comment type="caution">
    <text evidence="10">The sequence shown here is derived from an EMBL/GenBank/DDBJ whole genome shotgun (WGS) entry which is preliminary data.</text>
</comment>
<name>A0A5B6XBF2_9ROSI</name>
<gene>
    <name evidence="10" type="ORF">EPI10_034105</name>
</gene>
<evidence type="ECO:0000256" key="6">
    <source>
        <dbReference type="ARBA" id="ARBA00023242"/>
    </source>
</evidence>
<dbReference type="InterPro" id="IPR033389">
    <property type="entry name" value="AUX/IAA_dom"/>
</dbReference>
<evidence type="ECO:0000256" key="4">
    <source>
        <dbReference type="ARBA" id="ARBA00023015"/>
    </source>
</evidence>
<dbReference type="PANTHER" id="PTHR31734:SF38">
    <property type="entry name" value="AUXIN-RESPONSIVE PROTEIN IAA29"/>
    <property type="match status" value="1"/>
</dbReference>
<evidence type="ECO:0000256" key="1">
    <source>
        <dbReference type="ARBA" id="ARBA00004123"/>
    </source>
</evidence>
<dbReference type="InterPro" id="IPR003311">
    <property type="entry name" value="AUX_IAA"/>
</dbReference>
<comment type="subcellular location">
    <subcellularLocation>
        <location evidence="1 8">Nucleus</location>
    </subcellularLocation>
</comment>
<dbReference type="Proteomes" id="UP000325315">
    <property type="component" value="Unassembled WGS sequence"/>
</dbReference>
<dbReference type="PROSITE" id="PS51745">
    <property type="entry name" value="PB1"/>
    <property type="match status" value="1"/>
</dbReference>
<proteinExistence type="inferred from homology"/>